<keyword evidence="2" id="KW-1185">Reference proteome</keyword>
<proteinExistence type="predicted"/>
<dbReference type="Gene3D" id="3.30.710.10">
    <property type="entry name" value="Potassium Channel Kv1.1, Chain A"/>
    <property type="match status" value="1"/>
</dbReference>
<protein>
    <submittedName>
        <fullName evidence="1">BTB domain-containing protein</fullName>
    </submittedName>
</protein>
<dbReference type="AlphaFoldDB" id="A0A8R1HYA3"/>
<evidence type="ECO:0000313" key="1">
    <source>
        <dbReference type="EnsemblMetazoa" id="CJA10208.1"/>
    </source>
</evidence>
<organism evidence="1 2">
    <name type="scientific">Caenorhabditis japonica</name>
    <dbReference type="NCBI Taxonomy" id="281687"/>
    <lineage>
        <taxon>Eukaryota</taxon>
        <taxon>Metazoa</taxon>
        <taxon>Ecdysozoa</taxon>
        <taxon>Nematoda</taxon>
        <taxon>Chromadorea</taxon>
        <taxon>Rhabditida</taxon>
        <taxon>Rhabditina</taxon>
        <taxon>Rhabditomorpha</taxon>
        <taxon>Rhabditoidea</taxon>
        <taxon>Rhabditidae</taxon>
        <taxon>Peloderinae</taxon>
        <taxon>Caenorhabditis</taxon>
    </lineage>
</organism>
<dbReference type="SUPFAM" id="SSF54695">
    <property type="entry name" value="POZ domain"/>
    <property type="match status" value="1"/>
</dbReference>
<evidence type="ECO:0000313" key="2">
    <source>
        <dbReference type="Proteomes" id="UP000005237"/>
    </source>
</evidence>
<reference evidence="1" key="2">
    <citation type="submission" date="2022-06" db="UniProtKB">
        <authorList>
            <consortium name="EnsemblMetazoa"/>
        </authorList>
    </citation>
    <scope>IDENTIFICATION</scope>
    <source>
        <strain evidence="1">DF5081</strain>
    </source>
</reference>
<accession>A0A8R1HYA3</accession>
<sequence length="219" mass="26018">MTAATQQNVTDAVQEKINLFTTETVLRKFQINTQTDTLYVNLNYLAELSEYFHILRTGAYAEMNSEKVELDDIFAEELVVFLSYVCPDGFEFDRTINQQNIYQLVYFSDRLIFPWVKQEIKKYFKSEDFKNEQYDTESLVQLCYLLHTQCYASDDIDPVFKKIARLSDTSLVDKAVEAIPNVNVKVFFSERIIHFRPYLYQPRPQSFFDWNDTRSRLFF</sequence>
<dbReference type="EnsemblMetazoa" id="CJA10208.1">
    <property type="protein sequence ID" value="CJA10208.1"/>
    <property type="gene ID" value="WBGene00129412"/>
</dbReference>
<dbReference type="InterPro" id="IPR011333">
    <property type="entry name" value="SKP1/BTB/POZ_sf"/>
</dbReference>
<reference evidence="2" key="1">
    <citation type="submission" date="2010-08" db="EMBL/GenBank/DDBJ databases">
        <authorList>
            <consortium name="Caenorhabditis japonica Sequencing Consortium"/>
            <person name="Wilson R.K."/>
        </authorList>
    </citation>
    <scope>NUCLEOTIDE SEQUENCE [LARGE SCALE GENOMIC DNA]</scope>
    <source>
        <strain evidence="2">DF5081</strain>
    </source>
</reference>
<dbReference type="OMA" id="LRFICPN"/>
<dbReference type="Proteomes" id="UP000005237">
    <property type="component" value="Unassembled WGS sequence"/>
</dbReference>
<name>A0A8R1HYA3_CAEJA</name>